<gene>
    <name evidence="1" type="ORF">NM688_g1672</name>
</gene>
<accession>A0ACC1TB14</accession>
<evidence type="ECO:0000313" key="1">
    <source>
        <dbReference type="EMBL" id="KAJ3557072.1"/>
    </source>
</evidence>
<organism evidence="1 2">
    <name type="scientific">Phlebia brevispora</name>
    <dbReference type="NCBI Taxonomy" id="194682"/>
    <lineage>
        <taxon>Eukaryota</taxon>
        <taxon>Fungi</taxon>
        <taxon>Dikarya</taxon>
        <taxon>Basidiomycota</taxon>
        <taxon>Agaricomycotina</taxon>
        <taxon>Agaricomycetes</taxon>
        <taxon>Polyporales</taxon>
        <taxon>Meruliaceae</taxon>
        <taxon>Phlebia</taxon>
    </lineage>
</organism>
<name>A0ACC1TB14_9APHY</name>
<sequence length="114" mass="13094">MAFQFLRVRRRKIKNDARFVHWYQSAGSTPLQRPGNLDPAVTHETATIYMHQVLGNTQKEELQIWIWKAMAGGTELGWHTVSLLEEERHPAAAHLVLSVNNKLQPTWVVPNTAR</sequence>
<protein>
    <submittedName>
        <fullName evidence="1">Uncharacterized protein</fullName>
    </submittedName>
</protein>
<evidence type="ECO:0000313" key="2">
    <source>
        <dbReference type="Proteomes" id="UP001148662"/>
    </source>
</evidence>
<dbReference type="Proteomes" id="UP001148662">
    <property type="component" value="Unassembled WGS sequence"/>
</dbReference>
<keyword evidence="2" id="KW-1185">Reference proteome</keyword>
<reference evidence="1" key="1">
    <citation type="submission" date="2022-07" db="EMBL/GenBank/DDBJ databases">
        <title>Genome Sequence of Phlebia brevispora.</title>
        <authorList>
            <person name="Buettner E."/>
        </authorList>
    </citation>
    <scope>NUCLEOTIDE SEQUENCE</scope>
    <source>
        <strain evidence="1">MPL23</strain>
    </source>
</reference>
<comment type="caution">
    <text evidence="1">The sequence shown here is derived from an EMBL/GenBank/DDBJ whole genome shotgun (WGS) entry which is preliminary data.</text>
</comment>
<dbReference type="EMBL" id="JANHOG010000186">
    <property type="protein sequence ID" value="KAJ3557072.1"/>
    <property type="molecule type" value="Genomic_DNA"/>
</dbReference>
<proteinExistence type="predicted"/>